<evidence type="ECO:0008006" key="3">
    <source>
        <dbReference type="Google" id="ProtNLM"/>
    </source>
</evidence>
<dbReference type="Proteomes" id="UP000009168">
    <property type="component" value="Unassembled WGS sequence"/>
</dbReference>
<dbReference type="KEGG" id="tet:TTHERM_00717970"/>
<protein>
    <recommendedName>
        <fullName evidence="3">AMP-binding enzyme family protein</fullName>
    </recommendedName>
</protein>
<dbReference type="RefSeq" id="XP_001015116.2">
    <property type="nucleotide sequence ID" value="XM_001015116.2"/>
</dbReference>
<evidence type="ECO:0000313" key="1">
    <source>
        <dbReference type="EMBL" id="EAR94871.2"/>
    </source>
</evidence>
<keyword evidence="2" id="KW-1185">Reference proteome</keyword>
<dbReference type="OrthoDB" id="302623at2759"/>
<gene>
    <name evidence="1" type="ORF">TTHERM_00717970</name>
</gene>
<dbReference type="HOGENOM" id="CLU_013044_2_0_1"/>
<dbReference type="AlphaFoldDB" id="Q23E82"/>
<dbReference type="EMBL" id="GG662649">
    <property type="protein sequence ID" value="EAR94871.2"/>
    <property type="molecule type" value="Genomic_DNA"/>
</dbReference>
<dbReference type="GeneID" id="7842750"/>
<reference evidence="2" key="1">
    <citation type="journal article" date="2006" name="PLoS Biol.">
        <title>Macronuclear genome sequence of the ciliate Tetrahymena thermophila, a model eukaryote.</title>
        <authorList>
            <person name="Eisen J.A."/>
            <person name="Coyne R.S."/>
            <person name="Wu M."/>
            <person name="Wu D."/>
            <person name="Thiagarajan M."/>
            <person name="Wortman J.R."/>
            <person name="Badger J.H."/>
            <person name="Ren Q."/>
            <person name="Amedeo P."/>
            <person name="Jones K.M."/>
            <person name="Tallon L.J."/>
            <person name="Delcher A.L."/>
            <person name="Salzberg S.L."/>
            <person name="Silva J.C."/>
            <person name="Haas B.J."/>
            <person name="Majoros W.H."/>
            <person name="Farzad M."/>
            <person name="Carlton J.M."/>
            <person name="Smith R.K. Jr."/>
            <person name="Garg J."/>
            <person name="Pearlman R.E."/>
            <person name="Karrer K.M."/>
            <person name="Sun L."/>
            <person name="Manning G."/>
            <person name="Elde N.C."/>
            <person name="Turkewitz A.P."/>
            <person name="Asai D.J."/>
            <person name="Wilkes D.E."/>
            <person name="Wang Y."/>
            <person name="Cai H."/>
            <person name="Collins K."/>
            <person name="Stewart B.A."/>
            <person name="Lee S.R."/>
            <person name="Wilamowska K."/>
            <person name="Weinberg Z."/>
            <person name="Ruzzo W.L."/>
            <person name="Wloga D."/>
            <person name="Gaertig J."/>
            <person name="Frankel J."/>
            <person name="Tsao C.-C."/>
            <person name="Gorovsky M.A."/>
            <person name="Keeling P.J."/>
            <person name="Waller R.F."/>
            <person name="Patron N.J."/>
            <person name="Cherry J.M."/>
            <person name="Stover N.A."/>
            <person name="Krieger C.J."/>
            <person name="del Toro C."/>
            <person name="Ryder H.F."/>
            <person name="Williamson S.C."/>
            <person name="Barbeau R.A."/>
            <person name="Hamilton E.P."/>
            <person name="Orias E."/>
        </authorList>
    </citation>
    <scope>NUCLEOTIDE SEQUENCE [LARGE SCALE GENOMIC DNA]</scope>
    <source>
        <strain evidence="2">SB210</strain>
    </source>
</reference>
<dbReference type="InParanoid" id="Q23E82"/>
<name>Q23E82_TETTS</name>
<accession>Q23E82</accession>
<sequence>MDPKFRSQTFVTDENVEIPLKDNNIAFQVQDINSKITLDQIQDKSGQIYLTFTAVRSYRNSTDYIRTEIDIIQCQDPSLKGFYCLDFSKNPESASIEIGNNNNILSTLSLLVYRCQDTDVYKPKAPKNCANPIDIEKYINNVNNSIKFKLLTQQYNITSKENQVNYKNIFTFMSGAQLAIIGMQVQKQTTLVNDGLLVQSQNIYSAPISISTGTQYLNYQTFVQTTNRKYFMQYSFTVDESAQYIQIQFPTFPEVLALCNSTLSLLMCLGIVGKYMANKLIKQNLLITILQSYYQGTLEKILKVNQLYQSNEENKLIELTESKEIIESEDNQSPIQVRSIRINSRESVLSTLRDYQNNINPSQKDEIKEEDDIFLKNQQFQKDKFLYQNEHQPNLKNQCCQDQSEQINTIEMNSDRSEPMINLEYKQQQDKQSLYQVQNTKSPIANLNIKQSKLLNKKEYLKSKGLDPQILNCLNDQVDNSLDFLKFFKDLILLKKAMMMILTKDQMAALQLVKCSDEFLQQFCSQEQQTLNESSMNHFEEQIAVSLSEDYQINQIKLFLQKCQVQENLNEIDQRIYSSII</sequence>
<organism evidence="1 2">
    <name type="scientific">Tetrahymena thermophila (strain SB210)</name>
    <dbReference type="NCBI Taxonomy" id="312017"/>
    <lineage>
        <taxon>Eukaryota</taxon>
        <taxon>Sar</taxon>
        <taxon>Alveolata</taxon>
        <taxon>Ciliophora</taxon>
        <taxon>Intramacronucleata</taxon>
        <taxon>Oligohymenophorea</taxon>
        <taxon>Hymenostomatida</taxon>
        <taxon>Tetrahymenina</taxon>
        <taxon>Tetrahymenidae</taxon>
        <taxon>Tetrahymena</taxon>
    </lineage>
</organism>
<evidence type="ECO:0000313" key="2">
    <source>
        <dbReference type="Proteomes" id="UP000009168"/>
    </source>
</evidence>
<proteinExistence type="predicted"/>